<dbReference type="EMBL" id="JAVRRL010000005">
    <property type="protein sequence ID" value="KAK5117311.1"/>
    <property type="molecule type" value="Genomic_DNA"/>
</dbReference>
<feature type="region of interest" description="Disordered" evidence="10">
    <location>
        <begin position="618"/>
        <end position="659"/>
    </location>
</feature>
<feature type="region of interest" description="Disordered" evidence="10">
    <location>
        <begin position="165"/>
        <end position="247"/>
    </location>
</feature>
<feature type="region of interest" description="Disordered" evidence="10">
    <location>
        <begin position="803"/>
        <end position="841"/>
    </location>
</feature>
<feature type="coiled-coil region" evidence="9">
    <location>
        <begin position="45"/>
        <end position="74"/>
    </location>
</feature>
<dbReference type="GO" id="GO:0000981">
    <property type="term" value="F:DNA-binding transcription factor activity, RNA polymerase II-specific"/>
    <property type="evidence" value="ECO:0007669"/>
    <property type="project" value="InterPro"/>
</dbReference>
<dbReference type="GO" id="GO:0003677">
    <property type="term" value="F:DNA binding"/>
    <property type="evidence" value="ECO:0007669"/>
    <property type="project" value="UniProtKB-KW"/>
</dbReference>
<protein>
    <recommendedName>
        <fullName evidence="11">Zn(2)-C6 fungal-type domain-containing protein</fullName>
    </recommendedName>
</protein>
<feature type="compositionally biased region" description="Low complexity" evidence="10">
    <location>
        <begin position="232"/>
        <end position="242"/>
    </location>
</feature>
<evidence type="ECO:0000313" key="13">
    <source>
        <dbReference type="Proteomes" id="UP001310890"/>
    </source>
</evidence>
<feature type="domain" description="Zn(2)-C6 fungal-type" evidence="11">
    <location>
        <begin position="129"/>
        <end position="158"/>
    </location>
</feature>
<evidence type="ECO:0000313" key="12">
    <source>
        <dbReference type="EMBL" id="KAK5117311.1"/>
    </source>
</evidence>
<dbReference type="AlphaFoldDB" id="A0AAN7TNZ8"/>
<dbReference type="SMART" id="SM00066">
    <property type="entry name" value="GAL4"/>
    <property type="match status" value="1"/>
</dbReference>
<dbReference type="InterPro" id="IPR007219">
    <property type="entry name" value="XnlR_reg_dom"/>
</dbReference>
<dbReference type="CDD" id="cd00067">
    <property type="entry name" value="GAL4"/>
    <property type="match status" value="1"/>
</dbReference>
<reference evidence="12" key="1">
    <citation type="submission" date="2023-08" db="EMBL/GenBank/DDBJ databases">
        <title>Black Yeasts Isolated from many extreme environments.</title>
        <authorList>
            <person name="Coleine C."/>
            <person name="Stajich J.E."/>
            <person name="Selbmann L."/>
        </authorList>
    </citation>
    <scope>NUCLEOTIDE SEQUENCE</scope>
    <source>
        <strain evidence="12">CCFEE 5401</strain>
    </source>
</reference>
<feature type="compositionally biased region" description="Basic and acidic residues" evidence="10">
    <location>
        <begin position="203"/>
        <end position="212"/>
    </location>
</feature>
<evidence type="ECO:0000256" key="5">
    <source>
        <dbReference type="ARBA" id="ARBA00023159"/>
    </source>
</evidence>
<keyword evidence="5" id="KW-0010">Activator</keyword>
<dbReference type="PANTHER" id="PTHR47663:SF1">
    <property type="entry name" value="XYLANOLYTIC TRANSCRIPTIONAL ACTIVATOR XLNR-RELATED"/>
    <property type="match status" value="1"/>
</dbReference>
<dbReference type="SUPFAM" id="SSF57701">
    <property type="entry name" value="Zn2/Cys6 DNA-binding domain"/>
    <property type="match status" value="1"/>
</dbReference>
<gene>
    <name evidence="12" type="ORF">LTR62_005928</name>
</gene>
<evidence type="ECO:0000259" key="11">
    <source>
        <dbReference type="PROSITE" id="PS50048"/>
    </source>
</evidence>
<evidence type="ECO:0000256" key="4">
    <source>
        <dbReference type="ARBA" id="ARBA00023125"/>
    </source>
</evidence>
<name>A0AAN7TNZ8_9PEZI</name>
<dbReference type="Pfam" id="PF00172">
    <property type="entry name" value="Zn_clus"/>
    <property type="match status" value="1"/>
</dbReference>
<dbReference type="GO" id="GO:0008270">
    <property type="term" value="F:zinc ion binding"/>
    <property type="evidence" value="ECO:0007669"/>
    <property type="project" value="InterPro"/>
</dbReference>
<evidence type="ECO:0000256" key="3">
    <source>
        <dbReference type="ARBA" id="ARBA00023015"/>
    </source>
</evidence>
<dbReference type="Pfam" id="PF04082">
    <property type="entry name" value="Fungal_trans"/>
    <property type="match status" value="1"/>
</dbReference>
<keyword evidence="2" id="KW-0862">Zinc</keyword>
<evidence type="ECO:0000256" key="2">
    <source>
        <dbReference type="ARBA" id="ARBA00022833"/>
    </source>
</evidence>
<organism evidence="12 13">
    <name type="scientific">Meristemomyces frigidus</name>
    <dbReference type="NCBI Taxonomy" id="1508187"/>
    <lineage>
        <taxon>Eukaryota</taxon>
        <taxon>Fungi</taxon>
        <taxon>Dikarya</taxon>
        <taxon>Ascomycota</taxon>
        <taxon>Pezizomycotina</taxon>
        <taxon>Dothideomycetes</taxon>
        <taxon>Dothideomycetidae</taxon>
        <taxon>Mycosphaerellales</taxon>
        <taxon>Teratosphaeriaceae</taxon>
        <taxon>Meristemomyces</taxon>
    </lineage>
</organism>
<dbReference type="InterPro" id="IPR051439">
    <property type="entry name" value="XlnR/Xlr1"/>
</dbReference>
<feature type="compositionally biased region" description="Low complexity" evidence="10">
    <location>
        <begin position="645"/>
        <end position="655"/>
    </location>
</feature>
<dbReference type="PANTHER" id="PTHR47663">
    <property type="entry name" value="XYLANOLYTIC TRANSCRIPTIONAL ACTIVATOR XLNR-RELATED"/>
    <property type="match status" value="1"/>
</dbReference>
<keyword evidence="7" id="KW-0539">Nucleus</keyword>
<keyword evidence="1" id="KW-0479">Metal-binding</keyword>
<dbReference type="InterPro" id="IPR001138">
    <property type="entry name" value="Zn2Cys6_DnaBD"/>
</dbReference>
<dbReference type="SMART" id="SM00906">
    <property type="entry name" value="Fungal_trans"/>
    <property type="match status" value="1"/>
</dbReference>
<evidence type="ECO:0000256" key="8">
    <source>
        <dbReference type="ARBA" id="ARBA00037990"/>
    </source>
</evidence>
<evidence type="ECO:0000256" key="9">
    <source>
        <dbReference type="SAM" id="Coils"/>
    </source>
</evidence>
<evidence type="ECO:0000256" key="1">
    <source>
        <dbReference type="ARBA" id="ARBA00022723"/>
    </source>
</evidence>
<dbReference type="FunFam" id="4.10.240.10:FF:000004">
    <property type="entry name" value="Xylanolytic transcriptional activator XlnR"/>
    <property type="match status" value="1"/>
</dbReference>
<sequence>MLSATLQQYPVNFGIANMMPHGHMPQQQLTTAGLDTLAEGSQYHLQQLQQQQQQQQHQQQQQQHQQQQQQQQQALAGMNGVTPVLKHRQSYGSASGDGMGSARRESEASMGKMARSSHGQAVRRRISRACDQCNQLRTKCDGKHPCAHCGEFGLTCEYIRERKKRGKASRKDVAAQQAAVAGSDGKESSPKSTNEHDSDDTLGDPKEEPEHGVKRRRSSSDLPPPQLPPPRSNSMSSNTMNNGARPNIMQTFEHSGNIRSNPLIDHHTVELQPQRSHTMDQQLSTTAGLPTPRLPGVSHMPDRMNMGDYRSMDDYHRSMLHANANAPGQNILHSGATGMPASMLQHGGPMTAYPESQYAAPSPGSQHSVGAGPFRIGESPMSAGFLGHSPAAGSPGGWLSLPSPSAALYPHLQQVSTNGMLRYPVLRPLLPHISAILPIGLACDLLELYFSSSSSAFMQPQSPYILGYVFRKRSFLRAHNIRLCSPALLASMLWVAAQTSESAFLTSPPSARGKICQKLLELTVGLLKPLIHAPTDGTPSYGGNTVINGVALGGFGVALPGQAQDLEGGSPGATGALDDVVTYINLATVVSASEYKAASLRWWNAAWSLARELKLGRELPHNPEPNPTEPQNEMESNGDNSNGHGQAPGQQGAPGMATEEEREERRRIWWLLYIVDRHLALCYNRPLFLLDIECDGLLQPENEAVWQGGEYYPPENYAETSYFRRRGPTFECTGHSIFGYFLPLMTILGEIVDLNHARNHPRFGLRFRQGNEWDDQAAEISQQLEAYGRSLKDFEAHMLAPQPTATEQRPPGEAGAIPTNNLNGEAGLHGESPSAHSVGSKSSAQRMTEAILQTKIVVAYGTHLMHTLHILLNGKWDPISLLDDNDLWISSQSFISATGHAVSAAEAINDILDYDPDLSFMPFFFGIYLLQGSFLLLLIADKLQGEASPSVVKACETIVRAHEACVVTLNTEYQRNFRKVMRSALAQVRGRSLEDFGEQQLRRREMLALYRWTGDGTGLAL</sequence>
<proteinExistence type="inferred from homology"/>
<evidence type="ECO:0000256" key="6">
    <source>
        <dbReference type="ARBA" id="ARBA00023163"/>
    </source>
</evidence>
<keyword evidence="4" id="KW-0238">DNA-binding</keyword>
<dbReference type="Gene3D" id="4.10.240.10">
    <property type="entry name" value="Zn(2)-C6 fungal-type DNA-binding domain"/>
    <property type="match status" value="1"/>
</dbReference>
<dbReference type="Proteomes" id="UP001310890">
    <property type="component" value="Unassembled WGS sequence"/>
</dbReference>
<dbReference type="InterPro" id="IPR036864">
    <property type="entry name" value="Zn2-C6_fun-type_DNA-bd_sf"/>
</dbReference>
<feature type="compositionally biased region" description="Basic and acidic residues" evidence="10">
    <location>
        <begin position="184"/>
        <end position="196"/>
    </location>
</feature>
<feature type="compositionally biased region" description="Pro residues" evidence="10">
    <location>
        <begin position="222"/>
        <end position="231"/>
    </location>
</feature>
<evidence type="ECO:0000256" key="10">
    <source>
        <dbReference type="SAM" id="MobiDB-lite"/>
    </source>
</evidence>
<keyword evidence="3" id="KW-0805">Transcription regulation</keyword>
<comment type="caution">
    <text evidence="12">The sequence shown here is derived from an EMBL/GenBank/DDBJ whole genome shotgun (WGS) entry which is preliminary data.</text>
</comment>
<feature type="region of interest" description="Disordered" evidence="10">
    <location>
        <begin position="88"/>
        <end position="120"/>
    </location>
</feature>
<dbReference type="CDD" id="cd12148">
    <property type="entry name" value="fungal_TF_MHR"/>
    <property type="match status" value="1"/>
</dbReference>
<dbReference type="GO" id="GO:0006351">
    <property type="term" value="P:DNA-templated transcription"/>
    <property type="evidence" value="ECO:0007669"/>
    <property type="project" value="InterPro"/>
</dbReference>
<evidence type="ECO:0000256" key="7">
    <source>
        <dbReference type="ARBA" id="ARBA00023242"/>
    </source>
</evidence>
<keyword evidence="9" id="KW-0175">Coiled coil</keyword>
<keyword evidence="6" id="KW-0804">Transcription</keyword>
<dbReference type="PROSITE" id="PS50048">
    <property type="entry name" value="ZN2_CY6_FUNGAL_2"/>
    <property type="match status" value="1"/>
</dbReference>
<accession>A0AAN7TNZ8</accession>
<comment type="similarity">
    <text evidence="8">Belongs to the xlnR/xlr1 family.</text>
</comment>